<comment type="caution">
    <text evidence="2">The sequence shown here is derived from an EMBL/GenBank/DDBJ whole genome shotgun (WGS) entry which is preliminary data.</text>
</comment>
<evidence type="ECO:0000259" key="1">
    <source>
        <dbReference type="PROSITE" id="PS51192"/>
    </source>
</evidence>
<organism evidence="2 3">
    <name type="scientific">Elysia marginata</name>
    <dbReference type="NCBI Taxonomy" id="1093978"/>
    <lineage>
        <taxon>Eukaryota</taxon>
        <taxon>Metazoa</taxon>
        <taxon>Spiralia</taxon>
        <taxon>Lophotrochozoa</taxon>
        <taxon>Mollusca</taxon>
        <taxon>Gastropoda</taxon>
        <taxon>Heterobranchia</taxon>
        <taxon>Euthyneura</taxon>
        <taxon>Panpulmonata</taxon>
        <taxon>Sacoglossa</taxon>
        <taxon>Placobranchoidea</taxon>
        <taxon>Plakobranchidae</taxon>
        <taxon>Elysia</taxon>
    </lineage>
</organism>
<dbReference type="InterPro" id="IPR027417">
    <property type="entry name" value="P-loop_NTPase"/>
</dbReference>
<gene>
    <name evidence="2" type="ORF">ElyMa_006631600</name>
</gene>
<dbReference type="Gene3D" id="3.40.50.300">
    <property type="entry name" value="P-loop containing nucleotide triphosphate hydrolases"/>
    <property type="match status" value="1"/>
</dbReference>
<protein>
    <submittedName>
        <fullName evidence="2">Activating signal cointegrator 1 complex subunit 3</fullName>
    </submittedName>
</protein>
<dbReference type="PROSITE" id="PS51192">
    <property type="entry name" value="HELICASE_ATP_BIND_1"/>
    <property type="match status" value="1"/>
</dbReference>
<dbReference type="PANTHER" id="PTHR47835">
    <property type="entry name" value="HFM1, ATP DEPENDENT DNA HELICASE HOMOLOG"/>
    <property type="match status" value="1"/>
</dbReference>
<dbReference type="PANTHER" id="PTHR47835:SF3">
    <property type="entry name" value="HELICASE FOR MEIOSIS 1"/>
    <property type="match status" value="1"/>
</dbReference>
<dbReference type="EMBL" id="BMAT01013304">
    <property type="protein sequence ID" value="GFS09808.1"/>
    <property type="molecule type" value="Genomic_DNA"/>
</dbReference>
<accession>A0AAV4IJE2</accession>
<dbReference type="Pfam" id="PF00270">
    <property type="entry name" value="DEAD"/>
    <property type="match status" value="1"/>
</dbReference>
<evidence type="ECO:0000313" key="2">
    <source>
        <dbReference type="EMBL" id="GFS09808.1"/>
    </source>
</evidence>
<dbReference type="GO" id="GO:0043138">
    <property type="term" value="F:3'-5' DNA helicase activity"/>
    <property type="evidence" value="ECO:0007669"/>
    <property type="project" value="UniProtKB-EC"/>
</dbReference>
<keyword evidence="3" id="KW-1185">Reference proteome</keyword>
<dbReference type="SUPFAM" id="SSF52540">
    <property type="entry name" value="P-loop containing nucleoside triphosphate hydrolases"/>
    <property type="match status" value="1"/>
</dbReference>
<reference evidence="2 3" key="1">
    <citation type="journal article" date="2021" name="Elife">
        <title>Chloroplast acquisition without the gene transfer in kleptoplastic sea slugs, Plakobranchus ocellatus.</title>
        <authorList>
            <person name="Maeda T."/>
            <person name="Takahashi S."/>
            <person name="Yoshida T."/>
            <person name="Shimamura S."/>
            <person name="Takaki Y."/>
            <person name="Nagai Y."/>
            <person name="Toyoda A."/>
            <person name="Suzuki Y."/>
            <person name="Arimoto A."/>
            <person name="Ishii H."/>
            <person name="Satoh N."/>
            <person name="Nishiyama T."/>
            <person name="Hasebe M."/>
            <person name="Maruyama T."/>
            <person name="Minagawa J."/>
            <person name="Obokata J."/>
            <person name="Shigenobu S."/>
        </authorList>
    </citation>
    <scope>NUCLEOTIDE SEQUENCE [LARGE SCALE GENOMIC DNA]</scope>
</reference>
<dbReference type="SMART" id="SM00487">
    <property type="entry name" value="DEXDc"/>
    <property type="match status" value="1"/>
</dbReference>
<dbReference type="Proteomes" id="UP000762676">
    <property type="component" value="Unassembled WGS sequence"/>
</dbReference>
<evidence type="ECO:0000313" key="3">
    <source>
        <dbReference type="Proteomes" id="UP000762676"/>
    </source>
</evidence>
<feature type="domain" description="Helicase ATP-binding" evidence="1">
    <location>
        <begin position="75"/>
        <end position="260"/>
    </location>
</feature>
<sequence>MCAPLGLPVQQHIIKDASTPSVVFPNAICLVSFTASSPYTYTAISMVNAESRFITEYDTSPLVCDPTRHVPGPIAYILYTDKSVVASAPTGSGKTVLFELALIRLLTKPDFPELRRKIVYMAPMKALCSERYIDWNKKFGNFGVNCLELTGDSELEDVTELFNANLICTTPEKWDSMSRRWKDNKILFQQIQLFLIDEIHILNDPHRGATVEAVVSRMKTLETAQELVHAAHIRFIAVSATMPNYKDIAEWLGTPSKPASAFK</sequence>
<dbReference type="InterPro" id="IPR014001">
    <property type="entry name" value="Helicase_ATP-bd"/>
</dbReference>
<dbReference type="AlphaFoldDB" id="A0AAV4IJE2"/>
<name>A0AAV4IJE2_9GAST</name>
<dbReference type="InterPro" id="IPR052247">
    <property type="entry name" value="Meiotic_Crossover_Helicase"/>
</dbReference>
<proteinExistence type="predicted"/>
<dbReference type="GO" id="GO:0016787">
    <property type="term" value="F:hydrolase activity"/>
    <property type="evidence" value="ECO:0007669"/>
    <property type="project" value="UniProtKB-KW"/>
</dbReference>
<dbReference type="InterPro" id="IPR011545">
    <property type="entry name" value="DEAD/DEAH_box_helicase_dom"/>
</dbReference>
<dbReference type="GO" id="GO:0005524">
    <property type="term" value="F:ATP binding"/>
    <property type="evidence" value="ECO:0007669"/>
    <property type="project" value="InterPro"/>
</dbReference>
<dbReference type="GO" id="GO:0003676">
    <property type="term" value="F:nucleic acid binding"/>
    <property type="evidence" value="ECO:0007669"/>
    <property type="project" value="InterPro"/>
</dbReference>